<reference evidence="1 2" key="1">
    <citation type="journal article" date="2019" name="Commun. Biol.">
        <title>The bagworm genome reveals a unique fibroin gene that provides high tensile strength.</title>
        <authorList>
            <person name="Kono N."/>
            <person name="Nakamura H."/>
            <person name="Ohtoshi R."/>
            <person name="Tomita M."/>
            <person name="Numata K."/>
            <person name="Arakawa K."/>
        </authorList>
    </citation>
    <scope>NUCLEOTIDE SEQUENCE [LARGE SCALE GENOMIC DNA]</scope>
</reference>
<dbReference type="AlphaFoldDB" id="A0A4C1WH63"/>
<dbReference type="Proteomes" id="UP000299102">
    <property type="component" value="Unassembled WGS sequence"/>
</dbReference>
<accession>A0A4C1WH63</accession>
<dbReference type="EMBL" id="BGZK01000545">
    <property type="protein sequence ID" value="GBP49467.1"/>
    <property type="molecule type" value="Genomic_DNA"/>
</dbReference>
<proteinExistence type="predicted"/>
<evidence type="ECO:0000313" key="2">
    <source>
        <dbReference type="Proteomes" id="UP000299102"/>
    </source>
</evidence>
<sequence>MRRSDIIIPLASVARVTYYVNSVTTTVNHVVQKVCTKNLRPPKGYRSGAKYNENGRIQQCLDGHRFAYCVPAGFLVQFIPLCLRCRVARMTSRVTSVSMARASQRLQRLIASVRHAYAHVITSATIVVLHKRGSVPSYRQRADH</sequence>
<protein>
    <submittedName>
        <fullName evidence="1">Uncharacterized protein</fullName>
    </submittedName>
</protein>
<comment type="caution">
    <text evidence="1">The sequence shown here is derived from an EMBL/GenBank/DDBJ whole genome shotgun (WGS) entry which is preliminary data.</text>
</comment>
<organism evidence="1 2">
    <name type="scientific">Eumeta variegata</name>
    <name type="common">Bagworm moth</name>
    <name type="synonym">Eumeta japonica</name>
    <dbReference type="NCBI Taxonomy" id="151549"/>
    <lineage>
        <taxon>Eukaryota</taxon>
        <taxon>Metazoa</taxon>
        <taxon>Ecdysozoa</taxon>
        <taxon>Arthropoda</taxon>
        <taxon>Hexapoda</taxon>
        <taxon>Insecta</taxon>
        <taxon>Pterygota</taxon>
        <taxon>Neoptera</taxon>
        <taxon>Endopterygota</taxon>
        <taxon>Lepidoptera</taxon>
        <taxon>Glossata</taxon>
        <taxon>Ditrysia</taxon>
        <taxon>Tineoidea</taxon>
        <taxon>Psychidae</taxon>
        <taxon>Oiketicinae</taxon>
        <taxon>Eumeta</taxon>
    </lineage>
</organism>
<keyword evidence="2" id="KW-1185">Reference proteome</keyword>
<name>A0A4C1WH63_EUMVA</name>
<evidence type="ECO:0000313" key="1">
    <source>
        <dbReference type="EMBL" id="GBP49467.1"/>
    </source>
</evidence>
<gene>
    <name evidence="1" type="ORF">EVAR_25681_1</name>
</gene>